<evidence type="ECO:0000313" key="2">
    <source>
        <dbReference type="Proteomes" id="UP000284579"/>
    </source>
</evidence>
<accession>A0A3R6GHF5</accession>
<protein>
    <submittedName>
        <fullName evidence="1">Uncharacterized protein</fullName>
    </submittedName>
</protein>
<sequence length="81" mass="9591">MKKIEEIRGNLVEAGFYKKEDIEKICEIERAYLEECRDIAEQCEAEGYPAHGSNYDLRCAEARKYYNEQLEAIDSKYEEEE</sequence>
<dbReference type="EMBL" id="QRHO01000018">
    <property type="protein sequence ID" value="RHF82047.1"/>
    <property type="molecule type" value="Genomic_DNA"/>
</dbReference>
<organism evidence="1 2">
    <name type="scientific">Coprococcus comes</name>
    <dbReference type="NCBI Taxonomy" id="410072"/>
    <lineage>
        <taxon>Bacteria</taxon>
        <taxon>Bacillati</taxon>
        <taxon>Bacillota</taxon>
        <taxon>Clostridia</taxon>
        <taxon>Lachnospirales</taxon>
        <taxon>Lachnospiraceae</taxon>
        <taxon>Coprococcus</taxon>
    </lineage>
</organism>
<evidence type="ECO:0000313" key="1">
    <source>
        <dbReference type="EMBL" id="RHF82047.1"/>
    </source>
</evidence>
<reference evidence="1 2" key="1">
    <citation type="submission" date="2018-08" db="EMBL/GenBank/DDBJ databases">
        <title>A genome reference for cultivated species of the human gut microbiota.</title>
        <authorList>
            <person name="Zou Y."/>
            <person name="Xue W."/>
            <person name="Luo G."/>
        </authorList>
    </citation>
    <scope>NUCLEOTIDE SEQUENCE [LARGE SCALE GENOMIC DNA]</scope>
    <source>
        <strain evidence="1 2">AM23-3</strain>
    </source>
</reference>
<gene>
    <name evidence="1" type="ORF">DW656_12245</name>
</gene>
<dbReference type="Proteomes" id="UP000284579">
    <property type="component" value="Unassembled WGS sequence"/>
</dbReference>
<dbReference type="RefSeq" id="WP_118199342.1">
    <property type="nucleotide sequence ID" value="NZ_QRHO01000018.1"/>
</dbReference>
<dbReference type="AlphaFoldDB" id="A0A3R6GHF5"/>
<proteinExistence type="predicted"/>
<name>A0A3R6GHF5_9FIRM</name>
<comment type="caution">
    <text evidence="1">The sequence shown here is derived from an EMBL/GenBank/DDBJ whole genome shotgun (WGS) entry which is preliminary data.</text>
</comment>